<dbReference type="InterPro" id="IPR014752">
    <property type="entry name" value="Arrestin-like_C"/>
</dbReference>
<protein>
    <submittedName>
        <fullName evidence="2">Vacuolar protein sorting protein 26 related protein</fullName>
    </submittedName>
</protein>
<dbReference type="AlphaFoldDB" id="A0A9K3CUF9"/>
<dbReference type="Proteomes" id="UP000265618">
    <property type="component" value="Unassembled WGS sequence"/>
</dbReference>
<reference evidence="2 3" key="1">
    <citation type="journal article" date="2018" name="PLoS ONE">
        <title>The draft genome of Kipferlia bialata reveals reductive genome evolution in fornicate parasites.</title>
        <authorList>
            <person name="Tanifuji G."/>
            <person name="Takabayashi S."/>
            <person name="Kume K."/>
            <person name="Takagi M."/>
            <person name="Nakayama T."/>
            <person name="Kamikawa R."/>
            <person name="Inagaki Y."/>
            <person name="Hashimoto T."/>
        </authorList>
    </citation>
    <scope>NUCLEOTIDE SEQUENCE [LARGE SCALE GENOMIC DNA]</scope>
    <source>
        <strain evidence="2">NY0173</strain>
    </source>
</reference>
<accession>A0A9K3CUF9</accession>
<comment type="similarity">
    <text evidence="1">Belongs to the VPS26 family.</text>
</comment>
<dbReference type="Pfam" id="PF03643">
    <property type="entry name" value="Vps26"/>
    <property type="match status" value="1"/>
</dbReference>
<dbReference type="EMBL" id="BDIP01001083">
    <property type="protein sequence ID" value="GIQ83523.1"/>
    <property type="molecule type" value="Genomic_DNA"/>
</dbReference>
<dbReference type="PANTHER" id="PTHR12233">
    <property type="entry name" value="VACUOLAR PROTEIN SORTING 26 RELATED"/>
    <property type="match status" value="1"/>
</dbReference>
<organism evidence="2 3">
    <name type="scientific">Kipferlia bialata</name>
    <dbReference type="NCBI Taxonomy" id="797122"/>
    <lineage>
        <taxon>Eukaryota</taxon>
        <taxon>Metamonada</taxon>
        <taxon>Carpediemonas-like organisms</taxon>
        <taxon>Kipferlia</taxon>
    </lineage>
</organism>
<proteinExistence type="inferred from homology"/>
<evidence type="ECO:0000313" key="2">
    <source>
        <dbReference type="EMBL" id="GIQ83523.1"/>
    </source>
</evidence>
<evidence type="ECO:0000256" key="1">
    <source>
        <dbReference type="ARBA" id="ARBA00009100"/>
    </source>
</evidence>
<keyword evidence="3" id="KW-1185">Reference proteome</keyword>
<comment type="caution">
    <text evidence="2">The sequence shown here is derived from an EMBL/GenBank/DDBJ whole genome shotgun (WGS) entry which is preliminary data.</text>
</comment>
<name>A0A9K3CUF9_9EUKA</name>
<gene>
    <name evidence="2" type="ORF">KIPB_004864</name>
</gene>
<sequence>MSRQGIYRFLQSPVDIDVKLDCSKESIKLKQSNGTINAIPVVVGPCLLSGMLTLTPKGKNIHYKGIALELLARVELLYLQADSVEVQTLRTVLCEGGTLEDVVEIPFSLPAASMGFESCYGQYLRMHYQLRAVVLRDGAFDISTVHEFVVHLPSPPPRLLPPLSLEIGSDEDGLLLEFVFERGIYSIYDTIRGRVTFLSLDQSSVSLRSMLVRLVRRESYGQGVWVPYEDVVAEYEVMEGMPVAGDTIPIRVHLAQLSLSPSQEKVANRFSVSYELQLICVAKDGRPFFKGIDIELYRPMDTQMPRLLK</sequence>
<dbReference type="GO" id="GO:0006886">
    <property type="term" value="P:intracellular protein transport"/>
    <property type="evidence" value="ECO:0007669"/>
    <property type="project" value="InterPro"/>
</dbReference>
<dbReference type="InterPro" id="IPR028934">
    <property type="entry name" value="Vps26-related"/>
</dbReference>
<dbReference type="Gene3D" id="2.60.40.640">
    <property type="match status" value="2"/>
</dbReference>
<dbReference type="OrthoDB" id="3821113at2759"/>
<evidence type="ECO:0000313" key="3">
    <source>
        <dbReference type="Proteomes" id="UP000265618"/>
    </source>
</evidence>